<proteinExistence type="predicted"/>
<name>W8KKS9_9GAMM</name>
<evidence type="ECO:0000313" key="3">
    <source>
        <dbReference type="Proteomes" id="UP000019442"/>
    </source>
</evidence>
<evidence type="ECO:0000256" key="1">
    <source>
        <dbReference type="SAM" id="MobiDB-lite"/>
    </source>
</evidence>
<protein>
    <submittedName>
        <fullName evidence="2">Uncharacterized protein</fullName>
    </submittedName>
</protein>
<dbReference type="KEGG" id="hhc:M911_16125"/>
<reference evidence="3" key="2">
    <citation type="submission" date="2014-02" db="EMBL/GenBank/DDBJ databases">
        <title>Draft Genome Sequence of extremely halophilic bacteria Halorhodospira halochloris.</title>
        <authorList>
            <person name="Singh K.S."/>
        </authorList>
    </citation>
    <scope>NUCLEOTIDE SEQUENCE [LARGE SCALE GENOMIC DNA]</scope>
    <source>
        <strain evidence="3">A</strain>
    </source>
</reference>
<dbReference type="EMBL" id="CP007268">
    <property type="protein sequence ID" value="AHK80414.1"/>
    <property type="molecule type" value="Genomic_DNA"/>
</dbReference>
<gene>
    <name evidence="2" type="ORF">M911_16125</name>
</gene>
<sequence length="102" mass="11450">MTALSQQSPFLLMEATIWYFSRRCRYTRDAYWLPLSAVTHPARCRLCLRLTRARPYSSFDRLRCRAKKPSAMSSGSAPGRISSRARTASGSTWLAATSSAGR</sequence>
<organism evidence="2 3">
    <name type="scientific">Ectothiorhodospira haloalkaliphila</name>
    <dbReference type="NCBI Taxonomy" id="421628"/>
    <lineage>
        <taxon>Bacteria</taxon>
        <taxon>Pseudomonadati</taxon>
        <taxon>Pseudomonadota</taxon>
        <taxon>Gammaproteobacteria</taxon>
        <taxon>Chromatiales</taxon>
        <taxon>Ectothiorhodospiraceae</taxon>
        <taxon>Ectothiorhodospira</taxon>
    </lineage>
</organism>
<dbReference type="Proteomes" id="UP000019442">
    <property type="component" value="Chromosome"/>
</dbReference>
<feature type="compositionally biased region" description="Polar residues" evidence="1">
    <location>
        <begin position="84"/>
        <end position="102"/>
    </location>
</feature>
<dbReference type="AlphaFoldDB" id="W8KKS9"/>
<feature type="region of interest" description="Disordered" evidence="1">
    <location>
        <begin position="68"/>
        <end position="102"/>
    </location>
</feature>
<dbReference type="HOGENOM" id="CLU_2273433_0_0_6"/>
<evidence type="ECO:0000313" key="2">
    <source>
        <dbReference type="EMBL" id="AHK80414.1"/>
    </source>
</evidence>
<reference evidence="2 3" key="1">
    <citation type="journal article" date="2014" name="J Genomics">
        <title>Draft Genome Sequence of the Extremely Halophilic Phototrophic Purple Sulfur Bacterium Halorhodospira halochloris.</title>
        <authorList>
            <person name="Singh K.S."/>
            <person name="Kirksey J."/>
            <person name="Hoff W.D."/>
            <person name="Deole R."/>
        </authorList>
    </citation>
    <scope>NUCLEOTIDE SEQUENCE [LARGE SCALE GENOMIC DNA]</scope>
    <source>
        <strain evidence="2 3">A</strain>
    </source>
</reference>
<accession>W8KKS9</accession>
<keyword evidence="3" id="KW-1185">Reference proteome</keyword>